<sequence>MVPSDDDYNTGVSLVQACSKETIIPTYNTQINNSLFTANKQKRTFTKTGRIL</sequence>
<dbReference type="AlphaFoldDB" id="A0A0B7AJL0"/>
<gene>
    <name evidence="1" type="primary">ORF119190</name>
</gene>
<accession>A0A0B7AJL0</accession>
<proteinExistence type="predicted"/>
<dbReference type="EMBL" id="HACG01033245">
    <property type="protein sequence ID" value="CEK80110.1"/>
    <property type="molecule type" value="Transcribed_RNA"/>
</dbReference>
<reference evidence="1" key="1">
    <citation type="submission" date="2014-12" db="EMBL/GenBank/DDBJ databases">
        <title>Insight into the proteome of Arion vulgaris.</title>
        <authorList>
            <person name="Aradska J."/>
            <person name="Bulat T."/>
            <person name="Smidak R."/>
            <person name="Sarate P."/>
            <person name="Gangsoo J."/>
            <person name="Sialana F."/>
            <person name="Bilban M."/>
            <person name="Lubec G."/>
        </authorList>
    </citation>
    <scope>NUCLEOTIDE SEQUENCE</scope>
    <source>
        <tissue evidence="1">Skin</tissue>
    </source>
</reference>
<evidence type="ECO:0000313" key="1">
    <source>
        <dbReference type="EMBL" id="CEK80110.1"/>
    </source>
</evidence>
<organism evidence="1">
    <name type="scientific">Arion vulgaris</name>
    <dbReference type="NCBI Taxonomy" id="1028688"/>
    <lineage>
        <taxon>Eukaryota</taxon>
        <taxon>Metazoa</taxon>
        <taxon>Spiralia</taxon>
        <taxon>Lophotrochozoa</taxon>
        <taxon>Mollusca</taxon>
        <taxon>Gastropoda</taxon>
        <taxon>Heterobranchia</taxon>
        <taxon>Euthyneura</taxon>
        <taxon>Panpulmonata</taxon>
        <taxon>Eupulmonata</taxon>
        <taxon>Stylommatophora</taxon>
        <taxon>Helicina</taxon>
        <taxon>Arionoidea</taxon>
        <taxon>Arionidae</taxon>
        <taxon>Arion</taxon>
    </lineage>
</organism>
<name>A0A0B7AJL0_9EUPU</name>
<protein>
    <submittedName>
        <fullName evidence="1">Uncharacterized protein</fullName>
    </submittedName>
</protein>